<dbReference type="GO" id="GO:0016485">
    <property type="term" value="P:protein processing"/>
    <property type="evidence" value="ECO:0007669"/>
    <property type="project" value="TreeGrafter"/>
</dbReference>
<dbReference type="PANTHER" id="PTHR42884:SF23">
    <property type="entry name" value="FURIN-LIKE PROTEASE 2"/>
    <property type="match status" value="1"/>
</dbReference>
<dbReference type="InterPro" id="IPR015500">
    <property type="entry name" value="Peptidase_S8_subtilisin-rel"/>
</dbReference>
<dbReference type="GO" id="GO:0000139">
    <property type="term" value="C:Golgi membrane"/>
    <property type="evidence" value="ECO:0007669"/>
    <property type="project" value="TreeGrafter"/>
</dbReference>
<dbReference type="InterPro" id="IPR032778">
    <property type="entry name" value="GF_recep_IV"/>
</dbReference>
<sequence>MVLVKFISVLCFVIACLFGIAFASIVSSSRRPIYSNEFAVHVPEGKGAADVIASKHGFVNRGQIGSLKNFYLFEHRRVHKRSLQANDFYHGSLASEPQVKWVQQQHEKRRKKRDYIDTSSQPFEQYLSAVAPGIRPTHTHLRYRQAGFPDPLFKEQWYLNGGAKDGLDMNLKPAWDKGYTGRGVVVSILDDGIQTNHPDLAQNYDPLASTDINGNDDDPMPQDNGDNKHGTRCAGEVAAVAYNQYCGIGVAYNASIGGVRMLDGVVNDAVEARALGLNPDHIDIYSASWGPEDDGKTVDGPGPLARRAFIYGVTSGRKGKGSIFVWASGNGGRHTDSCNCDGYTNSIFTLSISSATQGGYKPWYLEECSSTLATTYSSGTPGHDKSVATVDMDARLRPDHICTVEHTGTSASAPLAAGICALALEANPSLTWRDMQYLVVLTSRPEPLEKEPGWITNGVKRKVSHKFGYGLMDAGALVSLAEKWTTVPAQHICKSREILEERQIESNYGYTLSAHMDVDGCRNTLNEVHFLEHVQCKISLRFFPRGNLRILLTSPMGTTSTLLFERPRDVVNSNFDDWPFLSVHFWGEKADGRWTLQIVNAGNRHVNQAGILKKWQLIFYGTAVNPIRLRPPGNPSSTPWKSHLNSFTFPSQEAELVTEESQVTPNDYFNAEFFKDFNNFPNVYTFSGSEPERAISSLDGKKLNKVRDNTDNRIDGDNDIDNKENCDPECDDRGCYGIGADKCIGCQNKRLDNMCVGTCPPRSYADTQGVCKPCHESCDTCTGPGQNNCVSCSPGHVRVLDLDVCMQQCPEGYFENYMDKTCIPCQPNCGSCQDRPDYCTSCDHHLLLHQGRCLAACPSRTFETEDYTCSSCHETCGTCHGSNSTQCISCELGRYWHEGQCLKDCPAHHYADTVQKECVECPPGCSECNKTTCISCLDDWQINSKGRCVPHGSEKCGTDQYIDGGNCKPCHSTCETCDGPTEHTCLSCANPLILQGTHCVAECEKGSFHDKMSRTCEPCYHTCQECVSKTNCSICTNGLLLQGGECRASCAAGYYSDRGVCTRCYLSCETCSGPGHDQCVSCPPKWQLAGGECRPDCPDGYYKTDYGCQKCHYSCRNCQGCKNQADKRRINVQAYLLSAQPVSTFQLVNPFNFMTGIAIIACLCVVVLFVTIFIILQRNTVHASQSGYSRVSIKKPKVTCNYNVVAVNDDDTSDSDSTEGQNLINTKTSQNHNQSEC</sequence>
<feature type="compositionally biased region" description="Polar residues" evidence="20">
    <location>
        <begin position="1219"/>
        <end position="1237"/>
    </location>
</feature>
<comment type="catalytic activity">
    <reaction evidence="15">
        <text>Release of mature proteins from their proproteins by cleavage of -Arg-Xaa-Yaa-Arg-|-Zaa- bonds, where Xaa can be any amino acid and Yaa is Arg or Lys. Releases albumin, complement component C3 and von Willebrand factor from their respective precursors.</text>
        <dbReference type="EC" id="3.4.21.75"/>
    </reaction>
</comment>
<evidence type="ECO:0000256" key="7">
    <source>
        <dbReference type="ARBA" id="ARBA00022737"/>
    </source>
</evidence>
<dbReference type="PANTHER" id="PTHR42884">
    <property type="entry name" value="PROPROTEIN CONVERTASE SUBTILISIN/KEXIN-RELATED"/>
    <property type="match status" value="1"/>
</dbReference>
<protein>
    <recommendedName>
        <fullName evidence="16">furin</fullName>
        <ecNumber evidence="16">3.4.21.75</ecNumber>
    </recommendedName>
</protein>
<dbReference type="FunFam" id="2.60.120.260:FF:000072">
    <property type="entry name" value="Proprotein convertase subtilisin/kexin type"/>
    <property type="match status" value="1"/>
</dbReference>
<keyword evidence="9 19" id="KW-0720">Serine protease</keyword>
<dbReference type="Gene3D" id="3.30.70.850">
    <property type="entry name" value="Peptidase S8, pro-domain"/>
    <property type="match status" value="1"/>
</dbReference>
<dbReference type="PROSITE" id="PS51257">
    <property type="entry name" value="PROKAR_LIPOPROTEIN"/>
    <property type="match status" value="1"/>
</dbReference>
<evidence type="ECO:0000256" key="18">
    <source>
        <dbReference type="PIRSR" id="PIRSR615500-1"/>
    </source>
</evidence>
<evidence type="ECO:0000256" key="5">
    <source>
        <dbReference type="ARBA" id="ARBA00022692"/>
    </source>
</evidence>
<dbReference type="PROSITE" id="PS51892">
    <property type="entry name" value="SUBTILASE"/>
    <property type="match status" value="1"/>
</dbReference>
<keyword evidence="8 19" id="KW-0378">Hydrolase</keyword>
<dbReference type="InterPro" id="IPR008979">
    <property type="entry name" value="Galactose-bd-like_sf"/>
</dbReference>
<dbReference type="InterPro" id="IPR022398">
    <property type="entry name" value="Peptidase_S8_His-AS"/>
</dbReference>
<evidence type="ECO:0000256" key="1">
    <source>
        <dbReference type="ARBA" id="ARBA00004167"/>
    </source>
</evidence>
<dbReference type="Gene3D" id="2.10.220.10">
    <property type="entry name" value="Hormone Receptor, Insulin-like Growth Factor Receptor 1, Chain A, domain 2"/>
    <property type="match status" value="5"/>
</dbReference>
<dbReference type="InterPro" id="IPR034182">
    <property type="entry name" value="Kexin/furin"/>
</dbReference>
<evidence type="ECO:0000256" key="12">
    <source>
        <dbReference type="ARBA" id="ARBA00023145"/>
    </source>
</evidence>
<dbReference type="AlphaFoldDB" id="A0A7F5RAR6"/>
<evidence type="ECO:0000256" key="21">
    <source>
        <dbReference type="SAM" id="Phobius"/>
    </source>
</evidence>
<dbReference type="InParanoid" id="A0A7F5RAR6"/>
<proteinExistence type="inferred from homology"/>
<reference evidence="24" key="1">
    <citation type="submission" date="2025-08" db="UniProtKB">
        <authorList>
            <consortium name="RefSeq"/>
        </authorList>
    </citation>
    <scope>IDENTIFICATION</scope>
</reference>
<dbReference type="Proteomes" id="UP000192223">
    <property type="component" value="Unplaced"/>
</dbReference>
<dbReference type="FunFam" id="3.40.50.200:FF:000001">
    <property type="entry name" value="Furin 2, isoform B"/>
    <property type="match status" value="1"/>
</dbReference>
<feature type="active site" description="Charge relay system" evidence="18 19">
    <location>
        <position position="190"/>
    </location>
</feature>
<evidence type="ECO:0000256" key="6">
    <source>
        <dbReference type="ARBA" id="ARBA00022729"/>
    </source>
</evidence>
<keyword evidence="5 21" id="KW-0812">Transmembrane</keyword>
<keyword evidence="10 21" id="KW-1133">Transmembrane helix</keyword>
<comment type="subcellular location">
    <subcellularLocation>
        <location evidence="1">Membrane</location>
        <topology evidence="1">Single-pass membrane protein</topology>
    </subcellularLocation>
</comment>
<dbReference type="KEGG" id="apln:108741866"/>
<evidence type="ECO:0000256" key="10">
    <source>
        <dbReference type="ARBA" id="ARBA00022989"/>
    </source>
</evidence>
<evidence type="ECO:0000259" key="22">
    <source>
        <dbReference type="PROSITE" id="PS51829"/>
    </source>
</evidence>
<dbReference type="OrthoDB" id="300641at2759"/>
<feature type="transmembrane region" description="Helical" evidence="21">
    <location>
        <begin position="1153"/>
        <end position="1176"/>
    </location>
</feature>
<dbReference type="InterPro" id="IPR036852">
    <property type="entry name" value="Peptidase_S8/S53_dom_sf"/>
</dbReference>
<feature type="domain" description="P/Homo B" evidence="22">
    <location>
        <begin position="486"/>
        <end position="625"/>
    </location>
</feature>
<evidence type="ECO:0000256" key="14">
    <source>
        <dbReference type="ARBA" id="ARBA00023180"/>
    </source>
</evidence>
<name>A0A7F5RAR6_AGRPL</name>
<keyword evidence="3 19" id="KW-0645">Protease</keyword>
<dbReference type="Pfam" id="PF00082">
    <property type="entry name" value="Peptidase_S8"/>
    <property type="match status" value="1"/>
</dbReference>
<dbReference type="PRINTS" id="PR00723">
    <property type="entry name" value="SUBTILISIN"/>
</dbReference>
<evidence type="ECO:0000256" key="11">
    <source>
        <dbReference type="ARBA" id="ARBA00023136"/>
    </source>
</evidence>
<evidence type="ECO:0000256" key="3">
    <source>
        <dbReference type="ARBA" id="ARBA00022670"/>
    </source>
</evidence>
<dbReference type="GO" id="GO:0005802">
    <property type="term" value="C:trans-Golgi network"/>
    <property type="evidence" value="ECO:0007669"/>
    <property type="project" value="TreeGrafter"/>
</dbReference>
<dbReference type="InterPro" id="IPR023827">
    <property type="entry name" value="Peptidase_S8_Asp-AS"/>
</dbReference>
<gene>
    <name evidence="24" type="primary">LOC108741866</name>
</gene>
<dbReference type="SMART" id="SM00181">
    <property type="entry name" value="EGF"/>
    <property type="match status" value="4"/>
</dbReference>
<evidence type="ECO:0000256" key="19">
    <source>
        <dbReference type="PROSITE-ProRule" id="PRU01240"/>
    </source>
</evidence>
<dbReference type="Gene3D" id="3.40.50.200">
    <property type="entry name" value="Peptidase S8/S53 domain"/>
    <property type="match status" value="1"/>
</dbReference>
<comment type="similarity">
    <text evidence="2">Belongs to the peptidase S8 family. Furin subfamily.</text>
</comment>
<evidence type="ECO:0000313" key="23">
    <source>
        <dbReference type="Proteomes" id="UP000192223"/>
    </source>
</evidence>
<dbReference type="SUPFAM" id="SSF49785">
    <property type="entry name" value="Galactose-binding domain-like"/>
    <property type="match status" value="1"/>
</dbReference>
<dbReference type="PROSITE" id="PS00138">
    <property type="entry name" value="SUBTILASE_SER"/>
    <property type="match status" value="1"/>
</dbReference>
<evidence type="ECO:0000256" key="15">
    <source>
        <dbReference type="ARBA" id="ARBA00035756"/>
    </source>
</evidence>
<dbReference type="GO" id="GO:0004252">
    <property type="term" value="F:serine-type endopeptidase activity"/>
    <property type="evidence" value="ECO:0007669"/>
    <property type="project" value="UniProtKB-UniRule"/>
</dbReference>
<evidence type="ECO:0000256" key="9">
    <source>
        <dbReference type="ARBA" id="ARBA00022825"/>
    </source>
</evidence>
<keyword evidence="23" id="KW-1185">Reference proteome</keyword>
<dbReference type="InterPro" id="IPR000209">
    <property type="entry name" value="Peptidase_S8/S53_dom"/>
</dbReference>
<evidence type="ECO:0000256" key="16">
    <source>
        <dbReference type="ARBA" id="ARBA00038993"/>
    </source>
</evidence>
<dbReference type="GeneID" id="108741866"/>
<keyword evidence="7" id="KW-0677">Repeat</keyword>
<feature type="active site" description="Charge relay system" evidence="18 19">
    <location>
        <position position="229"/>
    </location>
</feature>
<dbReference type="InterPro" id="IPR032815">
    <property type="entry name" value="S8_pro-domain"/>
</dbReference>
<accession>A0A7F5RAR6</accession>
<keyword evidence="6" id="KW-0732">Signal</keyword>
<comment type="function">
    <text evidence="17">Furin is likely to represent the ubiquitous endoprotease activity within constitutive secretory pathways and capable of cleavage at the RX(K/R)R consensus motif.</text>
</comment>
<dbReference type="EC" id="3.4.21.75" evidence="16"/>
<evidence type="ECO:0000256" key="13">
    <source>
        <dbReference type="ARBA" id="ARBA00023157"/>
    </source>
</evidence>
<dbReference type="PROSITE" id="PS00136">
    <property type="entry name" value="SUBTILASE_ASP"/>
    <property type="match status" value="1"/>
</dbReference>
<dbReference type="SUPFAM" id="SSF52743">
    <property type="entry name" value="Subtilisin-like"/>
    <property type="match status" value="1"/>
</dbReference>
<organism evidence="23 24">
    <name type="scientific">Agrilus planipennis</name>
    <name type="common">Emerald ash borer</name>
    <name type="synonym">Agrilus marcopoli</name>
    <dbReference type="NCBI Taxonomy" id="224129"/>
    <lineage>
        <taxon>Eukaryota</taxon>
        <taxon>Metazoa</taxon>
        <taxon>Ecdysozoa</taxon>
        <taxon>Arthropoda</taxon>
        <taxon>Hexapoda</taxon>
        <taxon>Insecta</taxon>
        <taxon>Pterygota</taxon>
        <taxon>Neoptera</taxon>
        <taxon>Endopterygota</taxon>
        <taxon>Coleoptera</taxon>
        <taxon>Polyphaga</taxon>
        <taxon>Elateriformia</taxon>
        <taxon>Buprestoidea</taxon>
        <taxon>Buprestidae</taxon>
        <taxon>Agrilinae</taxon>
        <taxon>Agrilus</taxon>
    </lineage>
</organism>
<dbReference type="Pfam" id="PF14843">
    <property type="entry name" value="GF_recep_IV"/>
    <property type="match status" value="1"/>
</dbReference>
<dbReference type="InterPro" id="IPR006212">
    <property type="entry name" value="Furin_repeat"/>
</dbReference>
<keyword evidence="13" id="KW-1015">Disulfide bond</keyword>
<keyword evidence="11 21" id="KW-0472">Membrane</keyword>
<evidence type="ECO:0000256" key="2">
    <source>
        <dbReference type="ARBA" id="ARBA00005325"/>
    </source>
</evidence>
<evidence type="ECO:0000256" key="17">
    <source>
        <dbReference type="ARBA" id="ARBA00053600"/>
    </source>
</evidence>
<dbReference type="FunFam" id="3.30.70.850:FF:000001">
    <property type="entry name" value="Proprotein convertase subtilisin/kexin type 5"/>
    <property type="match status" value="1"/>
</dbReference>
<keyword evidence="4" id="KW-0165">Cleavage on pair of basic residues</keyword>
<keyword evidence="14" id="KW-0325">Glycoprotein</keyword>
<dbReference type="InterPro" id="IPR000742">
    <property type="entry name" value="EGF"/>
</dbReference>
<dbReference type="Pfam" id="PF01483">
    <property type="entry name" value="P_proprotein"/>
    <property type="match status" value="1"/>
</dbReference>
<dbReference type="FunFam" id="2.10.220.10:FF:000055">
    <property type="entry name" value="Furin-like protease 2"/>
    <property type="match status" value="1"/>
</dbReference>
<dbReference type="InterPro" id="IPR002884">
    <property type="entry name" value="P_dom"/>
</dbReference>
<dbReference type="Pfam" id="PF16470">
    <property type="entry name" value="S8_pro-domain"/>
    <property type="match status" value="1"/>
</dbReference>
<dbReference type="CTD" id="32604"/>
<dbReference type="RefSeq" id="XP_025833052.1">
    <property type="nucleotide sequence ID" value="XM_025977267.1"/>
</dbReference>
<evidence type="ECO:0000256" key="4">
    <source>
        <dbReference type="ARBA" id="ARBA00022685"/>
    </source>
</evidence>
<dbReference type="SUPFAM" id="SSF54897">
    <property type="entry name" value="Protease propeptides/inhibitors"/>
    <property type="match status" value="1"/>
</dbReference>
<dbReference type="CDD" id="cd04059">
    <property type="entry name" value="Peptidases_S8_Protein_convertases_Kexins_Furin-like"/>
    <property type="match status" value="1"/>
</dbReference>
<feature type="region of interest" description="Disordered" evidence="20">
    <location>
        <begin position="207"/>
        <end position="229"/>
    </location>
</feature>
<dbReference type="PROSITE" id="PS51829">
    <property type="entry name" value="P_HOMO_B"/>
    <property type="match status" value="1"/>
</dbReference>
<dbReference type="Gene3D" id="2.60.120.260">
    <property type="entry name" value="Galactose-binding domain-like"/>
    <property type="match status" value="1"/>
</dbReference>
<dbReference type="SUPFAM" id="SSF57184">
    <property type="entry name" value="Growth factor receptor domain"/>
    <property type="match status" value="3"/>
</dbReference>
<dbReference type="InterPro" id="IPR023828">
    <property type="entry name" value="Peptidase_S8_Ser-AS"/>
</dbReference>
<evidence type="ECO:0000313" key="24">
    <source>
        <dbReference type="RefSeq" id="XP_025833052.1"/>
    </source>
</evidence>
<keyword evidence="12" id="KW-0865">Zymogen</keyword>
<dbReference type="InterPro" id="IPR009030">
    <property type="entry name" value="Growth_fac_rcpt_cys_sf"/>
</dbReference>
<evidence type="ECO:0000256" key="20">
    <source>
        <dbReference type="SAM" id="MobiDB-lite"/>
    </source>
</evidence>
<dbReference type="CDD" id="cd00064">
    <property type="entry name" value="FU"/>
    <property type="match status" value="7"/>
</dbReference>
<dbReference type="InterPro" id="IPR038466">
    <property type="entry name" value="S8_pro-domain_sf"/>
</dbReference>
<dbReference type="SMART" id="SM00261">
    <property type="entry name" value="FU"/>
    <property type="match status" value="8"/>
</dbReference>
<dbReference type="PROSITE" id="PS00137">
    <property type="entry name" value="SUBTILASE_HIS"/>
    <property type="match status" value="1"/>
</dbReference>
<feature type="region of interest" description="Disordered" evidence="20">
    <location>
        <begin position="1211"/>
        <end position="1237"/>
    </location>
</feature>
<dbReference type="GO" id="GO:0030182">
    <property type="term" value="P:neuron differentiation"/>
    <property type="evidence" value="ECO:0007669"/>
    <property type="project" value="UniProtKB-ARBA"/>
</dbReference>
<evidence type="ECO:0000256" key="8">
    <source>
        <dbReference type="ARBA" id="ARBA00022801"/>
    </source>
</evidence>
<dbReference type="FunCoup" id="A0A7F5RAR6">
    <property type="interactions" value="239"/>
</dbReference>
<feature type="active site" description="Charge relay system" evidence="18 19">
    <location>
        <position position="410"/>
    </location>
</feature>